<dbReference type="AlphaFoldDB" id="N1PTI8"/>
<reference evidence="1 2" key="2">
    <citation type="journal article" date="2012" name="PLoS Pathog.">
        <title>Diverse lifestyles and strategies of plant pathogenesis encoded in the genomes of eighteen Dothideomycetes fungi.</title>
        <authorList>
            <person name="Ohm R.A."/>
            <person name="Feau N."/>
            <person name="Henrissat B."/>
            <person name="Schoch C.L."/>
            <person name="Horwitz B.A."/>
            <person name="Barry K.W."/>
            <person name="Condon B.J."/>
            <person name="Copeland A.C."/>
            <person name="Dhillon B."/>
            <person name="Glaser F."/>
            <person name="Hesse C.N."/>
            <person name="Kosti I."/>
            <person name="LaButti K."/>
            <person name="Lindquist E.A."/>
            <person name="Lucas S."/>
            <person name="Salamov A.A."/>
            <person name="Bradshaw R.E."/>
            <person name="Ciuffetti L."/>
            <person name="Hamelin R.C."/>
            <person name="Kema G.H.J."/>
            <person name="Lawrence C."/>
            <person name="Scott J.A."/>
            <person name="Spatafora J.W."/>
            <person name="Turgeon B.G."/>
            <person name="de Wit P.J.G.M."/>
            <person name="Zhong S."/>
            <person name="Goodwin S.B."/>
            <person name="Grigoriev I.V."/>
        </authorList>
    </citation>
    <scope>NUCLEOTIDE SEQUENCE [LARGE SCALE GENOMIC DNA]</scope>
    <source>
        <strain evidence="2">NZE10 / CBS 128990</strain>
    </source>
</reference>
<protein>
    <submittedName>
        <fullName evidence="1">Uncharacterized protein</fullName>
    </submittedName>
</protein>
<sequence>MMRGFAALRGRSQLLVRASWRRYCRTFRTRTSLYRFMACAGRQLRILGVI</sequence>
<name>N1PTI8_DOTSN</name>
<evidence type="ECO:0000313" key="1">
    <source>
        <dbReference type="EMBL" id="EME45719.1"/>
    </source>
</evidence>
<dbReference type="Proteomes" id="UP000016933">
    <property type="component" value="Unassembled WGS sequence"/>
</dbReference>
<dbReference type="EMBL" id="KB446538">
    <property type="protein sequence ID" value="EME45719.1"/>
    <property type="molecule type" value="Genomic_DNA"/>
</dbReference>
<keyword evidence="2" id="KW-1185">Reference proteome</keyword>
<reference evidence="2" key="1">
    <citation type="journal article" date="2012" name="PLoS Genet.">
        <title>The genomes of the fungal plant pathogens Cladosporium fulvum and Dothistroma septosporum reveal adaptation to different hosts and lifestyles but also signatures of common ancestry.</title>
        <authorList>
            <person name="de Wit P.J.G.M."/>
            <person name="van der Burgt A."/>
            <person name="Oekmen B."/>
            <person name="Stergiopoulos I."/>
            <person name="Abd-Elsalam K.A."/>
            <person name="Aerts A.L."/>
            <person name="Bahkali A.H."/>
            <person name="Beenen H.G."/>
            <person name="Chettri P."/>
            <person name="Cox M.P."/>
            <person name="Datema E."/>
            <person name="de Vries R.P."/>
            <person name="Dhillon B."/>
            <person name="Ganley A.R."/>
            <person name="Griffiths S.A."/>
            <person name="Guo Y."/>
            <person name="Hamelin R.C."/>
            <person name="Henrissat B."/>
            <person name="Kabir M.S."/>
            <person name="Jashni M.K."/>
            <person name="Kema G."/>
            <person name="Klaubauf S."/>
            <person name="Lapidus A."/>
            <person name="Levasseur A."/>
            <person name="Lindquist E."/>
            <person name="Mehrabi R."/>
            <person name="Ohm R.A."/>
            <person name="Owen T.J."/>
            <person name="Salamov A."/>
            <person name="Schwelm A."/>
            <person name="Schijlen E."/>
            <person name="Sun H."/>
            <person name="van den Burg H.A."/>
            <person name="van Ham R.C.H.J."/>
            <person name="Zhang S."/>
            <person name="Goodwin S.B."/>
            <person name="Grigoriev I.V."/>
            <person name="Collemare J."/>
            <person name="Bradshaw R.E."/>
        </authorList>
    </citation>
    <scope>NUCLEOTIDE SEQUENCE [LARGE SCALE GENOMIC DNA]</scope>
    <source>
        <strain evidence="2">NZE10 / CBS 128990</strain>
    </source>
</reference>
<dbReference type="HOGENOM" id="CLU_3125010_0_0_1"/>
<accession>N1PTI8</accession>
<organism evidence="1 2">
    <name type="scientific">Dothistroma septosporum (strain NZE10 / CBS 128990)</name>
    <name type="common">Red band needle blight fungus</name>
    <name type="synonym">Mycosphaerella pini</name>
    <dbReference type="NCBI Taxonomy" id="675120"/>
    <lineage>
        <taxon>Eukaryota</taxon>
        <taxon>Fungi</taxon>
        <taxon>Dikarya</taxon>
        <taxon>Ascomycota</taxon>
        <taxon>Pezizomycotina</taxon>
        <taxon>Dothideomycetes</taxon>
        <taxon>Dothideomycetidae</taxon>
        <taxon>Mycosphaerellales</taxon>
        <taxon>Mycosphaerellaceae</taxon>
        <taxon>Dothistroma</taxon>
    </lineage>
</organism>
<gene>
    <name evidence="1" type="ORF">DOTSEDRAFT_52925</name>
</gene>
<proteinExistence type="predicted"/>
<evidence type="ECO:0000313" key="2">
    <source>
        <dbReference type="Proteomes" id="UP000016933"/>
    </source>
</evidence>